<dbReference type="Gene3D" id="3.30.1540.20">
    <property type="entry name" value="MutL, C-terminal domain, dimerisation subdomain"/>
    <property type="match status" value="1"/>
</dbReference>
<sequence length="230" mass="25695">MAKFLRQSFPSKREQKYKPPQVVVNSHTTVPSEIFHKSSIVGVAFNTFIVCQFDEKLYFVSFLANSIVYIVYELLSYLILTLKISKNTSPSPPPLATDPQVDQHAITERRLLNEFVSRHVRDTLEGKGVEWDGGGGEGRWRVKGEHANYFLCGSSVPPKVLASLHSHTSRDLPPPLDAHLRSKACHMSVRAGDSLTEGQPEDIIRGMEGQPFWDVCAHGRPTVVPGEVFL</sequence>
<comment type="caution">
    <text evidence="2">The sequence shown here is derived from an EMBL/GenBank/DDBJ whole genome shotgun (WGS) entry which is preliminary data.</text>
</comment>
<dbReference type="EMBL" id="BRYA01000589">
    <property type="protein sequence ID" value="GMI24632.1"/>
    <property type="molecule type" value="Genomic_DNA"/>
</dbReference>
<dbReference type="SUPFAM" id="SSF118116">
    <property type="entry name" value="DNA mismatch repair protein MutL"/>
    <property type="match status" value="1"/>
</dbReference>
<accession>A0A9W7L287</accession>
<name>A0A9W7L287_9STRA</name>
<keyword evidence="1" id="KW-0812">Transmembrane</keyword>
<dbReference type="InterPro" id="IPR042120">
    <property type="entry name" value="MutL_C_dimsub"/>
</dbReference>
<keyword evidence="3" id="KW-1185">Reference proteome</keyword>
<evidence type="ECO:0000256" key="1">
    <source>
        <dbReference type="SAM" id="Phobius"/>
    </source>
</evidence>
<organism evidence="2 3">
    <name type="scientific">Triparma columacea</name>
    <dbReference type="NCBI Taxonomy" id="722753"/>
    <lineage>
        <taxon>Eukaryota</taxon>
        <taxon>Sar</taxon>
        <taxon>Stramenopiles</taxon>
        <taxon>Ochrophyta</taxon>
        <taxon>Bolidophyceae</taxon>
        <taxon>Parmales</taxon>
        <taxon>Triparmaceae</taxon>
        <taxon>Triparma</taxon>
    </lineage>
</organism>
<reference evidence="3" key="1">
    <citation type="journal article" date="2023" name="Commun. Biol.">
        <title>Genome analysis of Parmales, the sister group of diatoms, reveals the evolutionary specialization of diatoms from phago-mixotrophs to photoautotrophs.</title>
        <authorList>
            <person name="Ban H."/>
            <person name="Sato S."/>
            <person name="Yoshikawa S."/>
            <person name="Yamada K."/>
            <person name="Nakamura Y."/>
            <person name="Ichinomiya M."/>
            <person name="Sato N."/>
            <person name="Blanc-Mathieu R."/>
            <person name="Endo H."/>
            <person name="Kuwata A."/>
            <person name="Ogata H."/>
        </authorList>
    </citation>
    <scope>NUCLEOTIDE SEQUENCE [LARGE SCALE GENOMIC DNA]</scope>
</reference>
<keyword evidence="1" id="KW-0472">Membrane</keyword>
<gene>
    <name evidence="2" type="ORF">TrCOL_g7196</name>
</gene>
<dbReference type="AlphaFoldDB" id="A0A9W7L287"/>
<dbReference type="InterPro" id="IPR037198">
    <property type="entry name" value="MutL_C_sf"/>
</dbReference>
<evidence type="ECO:0000313" key="3">
    <source>
        <dbReference type="Proteomes" id="UP001165065"/>
    </source>
</evidence>
<protein>
    <submittedName>
        <fullName evidence="2">Uncharacterized protein</fullName>
    </submittedName>
</protein>
<evidence type="ECO:0000313" key="2">
    <source>
        <dbReference type="EMBL" id="GMI24632.1"/>
    </source>
</evidence>
<keyword evidence="1" id="KW-1133">Transmembrane helix</keyword>
<dbReference type="OrthoDB" id="429932at2759"/>
<proteinExistence type="predicted"/>
<feature type="transmembrane region" description="Helical" evidence="1">
    <location>
        <begin position="57"/>
        <end position="80"/>
    </location>
</feature>
<dbReference type="Proteomes" id="UP001165065">
    <property type="component" value="Unassembled WGS sequence"/>
</dbReference>